<dbReference type="NCBIfam" id="TIGR01490">
    <property type="entry name" value="HAD-SF-IB-hyp1"/>
    <property type="match status" value="1"/>
</dbReference>
<dbReference type="EC" id="3.1.3.3" evidence="6"/>
<dbReference type="Proteomes" id="UP000249886">
    <property type="component" value="Unassembled WGS sequence"/>
</dbReference>
<reference evidence="6 7" key="1">
    <citation type="submission" date="2018-06" db="EMBL/GenBank/DDBJ databases">
        <authorList>
            <consortium name="Pathogen Informatics"/>
            <person name="Doyle S."/>
        </authorList>
    </citation>
    <scope>NUCLEOTIDE SEQUENCE [LARGE SCALE GENOMIC DNA]</scope>
    <source>
        <strain evidence="6 7">NCTC10254</strain>
    </source>
</reference>
<keyword evidence="3 6" id="KW-0378">Hydrolase</keyword>
<evidence type="ECO:0000313" key="7">
    <source>
        <dbReference type="Proteomes" id="UP000249886"/>
    </source>
</evidence>
<dbReference type="InterPro" id="IPR050582">
    <property type="entry name" value="HAD-like_SerB"/>
</dbReference>
<dbReference type="EMBL" id="UARK01000001">
    <property type="protein sequence ID" value="SPW23754.1"/>
    <property type="molecule type" value="Genomic_DNA"/>
</dbReference>
<dbReference type="InterPro" id="IPR023214">
    <property type="entry name" value="HAD_sf"/>
</dbReference>
<evidence type="ECO:0000256" key="3">
    <source>
        <dbReference type="ARBA" id="ARBA00022801"/>
    </source>
</evidence>
<dbReference type="Pfam" id="PF12710">
    <property type="entry name" value="HAD"/>
    <property type="match status" value="1"/>
</dbReference>
<dbReference type="Gene3D" id="3.40.50.1000">
    <property type="entry name" value="HAD superfamily/HAD-like"/>
    <property type="match status" value="1"/>
</dbReference>
<dbReference type="InterPro" id="IPR036412">
    <property type="entry name" value="HAD-like_sf"/>
</dbReference>
<keyword evidence="2" id="KW-0479">Metal-binding</keyword>
<evidence type="ECO:0000256" key="4">
    <source>
        <dbReference type="ARBA" id="ARBA00022842"/>
    </source>
</evidence>
<gene>
    <name evidence="6" type="primary">serB_1</name>
    <name evidence="6" type="ORF">NCTC10254_00111</name>
</gene>
<dbReference type="RefSeq" id="WP_005525341.1">
    <property type="nucleotide sequence ID" value="NZ_CP050134.2"/>
</dbReference>
<dbReference type="SUPFAM" id="SSF56784">
    <property type="entry name" value="HAD-like"/>
    <property type="match status" value="1"/>
</dbReference>
<comment type="similarity">
    <text evidence="1">Belongs to the HAD-like hydrolase superfamily. SerB family.</text>
</comment>
<sequence>MRLPATTAAFFDLDKTVIATSSAYVYGKEFLNSGLISPSTAFSMSLAKASYMVSGHSSEQMDASRDQLSNMVTGWDVNQVKQIADDTLHTVVAPTIYAEARDLIAHHLAAGHDVVIISASATVLVEPIAKELGVRTVIATKLEEADGKFTGNISFYCKGAAKAEAIRTLAAQNGYNLATSYAYSDSATDLPMLETVGHPIAVNPDRALRKIAAERDWEIRTFRNPIPLIPMPTGKELSIGGSVIAGIAAVSAGIWWWYRRPHHAA</sequence>
<keyword evidence="5" id="KW-0812">Transmembrane</keyword>
<dbReference type="GeneID" id="84573414"/>
<keyword evidence="4" id="KW-0460">Magnesium</keyword>
<feature type="transmembrane region" description="Helical" evidence="5">
    <location>
        <begin position="237"/>
        <end position="258"/>
    </location>
</feature>
<evidence type="ECO:0000256" key="2">
    <source>
        <dbReference type="ARBA" id="ARBA00022723"/>
    </source>
</evidence>
<evidence type="ECO:0000256" key="1">
    <source>
        <dbReference type="ARBA" id="ARBA00009184"/>
    </source>
</evidence>
<dbReference type="PANTHER" id="PTHR43344">
    <property type="entry name" value="PHOSPHOSERINE PHOSPHATASE"/>
    <property type="match status" value="1"/>
</dbReference>
<keyword evidence="5" id="KW-1133">Transmembrane helix</keyword>
<dbReference type="GO" id="GO:0046872">
    <property type="term" value="F:metal ion binding"/>
    <property type="evidence" value="ECO:0007669"/>
    <property type="project" value="UniProtKB-KW"/>
</dbReference>
<dbReference type="PANTHER" id="PTHR43344:SF13">
    <property type="entry name" value="PHOSPHATASE RV3661-RELATED"/>
    <property type="match status" value="1"/>
</dbReference>
<comment type="caution">
    <text evidence="6">The sequence shown here is derived from an EMBL/GenBank/DDBJ whole genome shotgun (WGS) entry which is preliminary data.</text>
</comment>
<dbReference type="InterPro" id="IPR006385">
    <property type="entry name" value="HAD_hydro_SerB1"/>
</dbReference>
<organism evidence="6 7">
    <name type="scientific">Corynebacterium matruchotii</name>
    <dbReference type="NCBI Taxonomy" id="43768"/>
    <lineage>
        <taxon>Bacteria</taxon>
        <taxon>Bacillati</taxon>
        <taxon>Actinomycetota</taxon>
        <taxon>Actinomycetes</taxon>
        <taxon>Mycobacteriales</taxon>
        <taxon>Corynebacteriaceae</taxon>
        <taxon>Corynebacterium</taxon>
    </lineage>
</organism>
<dbReference type="AlphaFoldDB" id="A0A6H9XF22"/>
<protein>
    <submittedName>
        <fullName evidence="6">Phosphoserine phosphatase</fullName>
        <ecNumber evidence="6">3.1.3.3</ecNumber>
    </submittedName>
</protein>
<evidence type="ECO:0000256" key="5">
    <source>
        <dbReference type="SAM" id="Phobius"/>
    </source>
</evidence>
<dbReference type="GO" id="GO:0016787">
    <property type="term" value="F:hydrolase activity"/>
    <property type="evidence" value="ECO:0007669"/>
    <property type="project" value="UniProtKB-KW"/>
</dbReference>
<dbReference type="Gene3D" id="1.20.1440.100">
    <property type="entry name" value="SG protein - dephosphorylation function"/>
    <property type="match status" value="1"/>
</dbReference>
<accession>A0A6H9XF22</accession>
<proteinExistence type="inferred from homology"/>
<keyword evidence="5" id="KW-0472">Membrane</keyword>
<dbReference type="FunFam" id="3.40.50.1000:FF:000025">
    <property type="entry name" value="HAD hydrolase, family IB"/>
    <property type="match status" value="1"/>
</dbReference>
<name>A0A6H9XF22_9CORY</name>
<evidence type="ECO:0000313" key="6">
    <source>
        <dbReference type="EMBL" id="SPW23754.1"/>
    </source>
</evidence>
<dbReference type="CDD" id="cd02612">
    <property type="entry name" value="HAD_PGPPase"/>
    <property type="match status" value="1"/>
</dbReference>
<dbReference type="NCBIfam" id="TIGR01488">
    <property type="entry name" value="HAD-SF-IB"/>
    <property type="match status" value="1"/>
</dbReference>